<dbReference type="InterPro" id="IPR050627">
    <property type="entry name" value="Nitroreductase/BluB"/>
</dbReference>
<dbReference type="NCBIfam" id="NF047509">
    <property type="entry name" value="Rv3131_FMN_oxido"/>
    <property type="match status" value="1"/>
</dbReference>
<dbReference type="KEGG" id="mpof:MPOR_21720"/>
<sequence length="331" mass="36419">MGFAVVDTEVISDAVELACRAPSLHNSQPWRFLVDGADSQAVHLFFDPDRAPRHTDTTGREALISCGAVLDHLRVAMAAAGWRAHVERFPNPNNPEHLASLSFSPMDFVTDGHRRRAEAIRQRRTDRLPFATPPDWQSFLQRLTDTANSAWVRVDVIADEFRPQLAEASRMTEELRLYDSPYHAELVGWTTDVGVSEGIPVAALISAAENERVDIGRRDFPKISSGDRRAEVTTDHAKVLVLSTYDDNREAMLRCGEALSATLLDATMAGLATCTLTHITEVPASRQIVTTLVDRQAAPQVLIRVGLAPGVDDPGPATPRRPLDEVLEFTA</sequence>
<dbReference type="Gene3D" id="3.40.109.10">
    <property type="entry name" value="NADH Oxidase"/>
    <property type="match status" value="2"/>
</dbReference>
<keyword evidence="2" id="KW-1185">Reference proteome</keyword>
<protein>
    <submittedName>
        <fullName evidence="1">Putative NAD(P)H nitroreductase acg</fullName>
    </submittedName>
</protein>
<organism evidence="1 2">
    <name type="scientific">Mycolicibacterium poriferae</name>
    <dbReference type="NCBI Taxonomy" id="39694"/>
    <lineage>
        <taxon>Bacteria</taxon>
        <taxon>Bacillati</taxon>
        <taxon>Actinomycetota</taxon>
        <taxon>Actinomycetes</taxon>
        <taxon>Mycobacteriales</taxon>
        <taxon>Mycobacteriaceae</taxon>
        <taxon>Mycolicibacterium</taxon>
    </lineage>
</organism>
<dbReference type="RefSeq" id="WP_163673625.1">
    <property type="nucleotide sequence ID" value="NZ_AP022570.1"/>
</dbReference>
<dbReference type="SUPFAM" id="SSF55469">
    <property type="entry name" value="FMN-dependent nitroreductase-like"/>
    <property type="match status" value="2"/>
</dbReference>
<dbReference type="GO" id="GO:0016491">
    <property type="term" value="F:oxidoreductase activity"/>
    <property type="evidence" value="ECO:0007669"/>
    <property type="project" value="InterPro"/>
</dbReference>
<evidence type="ECO:0000313" key="1">
    <source>
        <dbReference type="EMBL" id="BBX51146.1"/>
    </source>
</evidence>
<name>A0A6N4V6F1_9MYCO</name>
<dbReference type="AlphaFoldDB" id="A0A6N4V6F1"/>
<dbReference type="InterPro" id="IPR000415">
    <property type="entry name" value="Nitroreductase-like"/>
</dbReference>
<dbReference type="PANTHER" id="PTHR23026">
    <property type="entry name" value="NADPH NITROREDUCTASE"/>
    <property type="match status" value="1"/>
</dbReference>
<accession>A0A6N4V6F1</accession>
<dbReference type="Proteomes" id="UP000466785">
    <property type="component" value="Chromosome"/>
</dbReference>
<dbReference type="EMBL" id="AP022570">
    <property type="protein sequence ID" value="BBX51146.1"/>
    <property type="molecule type" value="Genomic_DNA"/>
</dbReference>
<dbReference type="PANTHER" id="PTHR23026:SF123">
    <property type="entry name" value="NAD(P)H NITROREDUCTASE RV3131-RELATED"/>
    <property type="match status" value="1"/>
</dbReference>
<proteinExistence type="predicted"/>
<gene>
    <name evidence="1" type="primary">acg_1</name>
    <name evidence="1" type="ORF">MPOR_21720</name>
</gene>
<evidence type="ECO:0000313" key="2">
    <source>
        <dbReference type="Proteomes" id="UP000466785"/>
    </source>
</evidence>
<reference evidence="1 2" key="1">
    <citation type="journal article" date="2019" name="Emerg. Microbes Infect.">
        <title>Comprehensive subspecies identification of 175 nontuberculous mycobacteria species based on 7547 genomic profiles.</title>
        <authorList>
            <person name="Matsumoto Y."/>
            <person name="Kinjo T."/>
            <person name="Motooka D."/>
            <person name="Nabeya D."/>
            <person name="Jung N."/>
            <person name="Uechi K."/>
            <person name="Horii T."/>
            <person name="Iida T."/>
            <person name="Fujita J."/>
            <person name="Nakamura S."/>
        </authorList>
    </citation>
    <scope>NUCLEOTIDE SEQUENCE [LARGE SCALE GENOMIC DNA]</scope>
    <source>
        <strain evidence="1 2">JCM 12603</strain>
    </source>
</reference>